<dbReference type="AlphaFoldDB" id="A0A443QJD1"/>
<evidence type="ECO:0000256" key="6">
    <source>
        <dbReference type="ARBA" id="ARBA00022833"/>
    </source>
</evidence>
<dbReference type="Pfam" id="PF01431">
    <property type="entry name" value="Peptidase_M13"/>
    <property type="match status" value="1"/>
</dbReference>
<dbReference type="Proteomes" id="UP000285301">
    <property type="component" value="Unassembled WGS sequence"/>
</dbReference>
<dbReference type="CDD" id="cd08662">
    <property type="entry name" value="M13"/>
    <property type="match status" value="1"/>
</dbReference>
<dbReference type="PANTHER" id="PTHR11733:SF167">
    <property type="entry name" value="FI17812P1-RELATED"/>
    <property type="match status" value="1"/>
</dbReference>
<dbReference type="Pfam" id="PF05649">
    <property type="entry name" value="Peptidase_M13_N"/>
    <property type="match status" value="1"/>
</dbReference>
<organism evidence="10 11">
    <name type="scientific">Dinothrombium tinctorium</name>
    <dbReference type="NCBI Taxonomy" id="1965070"/>
    <lineage>
        <taxon>Eukaryota</taxon>
        <taxon>Metazoa</taxon>
        <taxon>Ecdysozoa</taxon>
        <taxon>Arthropoda</taxon>
        <taxon>Chelicerata</taxon>
        <taxon>Arachnida</taxon>
        <taxon>Acari</taxon>
        <taxon>Acariformes</taxon>
        <taxon>Trombidiformes</taxon>
        <taxon>Prostigmata</taxon>
        <taxon>Anystina</taxon>
        <taxon>Parasitengona</taxon>
        <taxon>Trombidioidea</taxon>
        <taxon>Trombidiidae</taxon>
        <taxon>Dinothrombium</taxon>
    </lineage>
</organism>
<dbReference type="Gene3D" id="1.10.1380.10">
    <property type="entry name" value="Neutral endopeptidase , domain2"/>
    <property type="match status" value="1"/>
</dbReference>
<comment type="caution">
    <text evidence="10">The sequence shown here is derived from an EMBL/GenBank/DDBJ whole genome shotgun (WGS) entry which is preliminary data.</text>
</comment>
<evidence type="ECO:0000259" key="8">
    <source>
        <dbReference type="Pfam" id="PF01431"/>
    </source>
</evidence>
<evidence type="ECO:0000259" key="9">
    <source>
        <dbReference type="Pfam" id="PF05649"/>
    </source>
</evidence>
<dbReference type="Gene3D" id="3.40.390.10">
    <property type="entry name" value="Collagenase (Catalytic Domain)"/>
    <property type="match status" value="2"/>
</dbReference>
<dbReference type="InterPro" id="IPR000718">
    <property type="entry name" value="Peptidase_M13"/>
</dbReference>
<reference evidence="10 11" key="1">
    <citation type="journal article" date="2018" name="Gigascience">
        <title>Genomes of trombidid mites reveal novel predicted allergens and laterally-transferred genes associated with secondary metabolism.</title>
        <authorList>
            <person name="Dong X."/>
            <person name="Chaisiri K."/>
            <person name="Xia D."/>
            <person name="Armstrong S.D."/>
            <person name="Fang Y."/>
            <person name="Donnelly M.J."/>
            <person name="Kadowaki T."/>
            <person name="McGarry J.W."/>
            <person name="Darby A.C."/>
            <person name="Makepeace B.L."/>
        </authorList>
    </citation>
    <scope>NUCLEOTIDE SEQUENCE [LARGE SCALE GENOMIC DNA]</scope>
    <source>
        <strain evidence="10">UoL-WK</strain>
    </source>
</reference>
<evidence type="ECO:0000256" key="7">
    <source>
        <dbReference type="ARBA" id="ARBA00023049"/>
    </source>
</evidence>
<keyword evidence="5" id="KW-0378">Hydrolase</keyword>
<proteinExistence type="inferred from homology"/>
<accession>A0A443QJD1</accession>
<dbReference type="GO" id="GO:0004222">
    <property type="term" value="F:metalloendopeptidase activity"/>
    <property type="evidence" value="ECO:0007669"/>
    <property type="project" value="InterPro"/>
</dbReference>
<keyword evidence="7" id="KW-0482">Metalloprotease</keyword>
<evidence type="ECO:0000313" key="10">
    <source>
        <dbReference type="EMBL" id="RWS03114.1"/>
    </source>
</evidence>
<keyword evidence="6" id="KW-0862">Zinc</keyword>
<dbReference type="PRINTS" id="PR00786">
    <property type="entry name" value="NEPRILYSIN"/>
</dbReference>
<comment type="cofactor">
    <cofactor evidence="1">
        <name>Zn(2+)</name>
        <dbReference type="ChEBI" id="CHEBI:29105"/>
    </cofactor>
</comment>
<dbReference type="InterPro" id="IPR018497">
    <property type="entry name" value="Peptidase_M13_C"/>
</dbReference>
<evidence type="ECO:0000256" key="2">
    <source>
        <dbReference type="ARBA" id="ARBA00007357"/>
    </source>
</evidence>
<comment type="similarity">
    <text evidence="2">Belongs to the peptidase M13 family.</text>
</comment>
<evidence type="ECO:0000256" key="4">
    <source>
        <dbReference type="ARBA" id="ARBA00022723"/>
    </source>
</evidence>
<dbReference type="OrthoDB" id="6475849at2759"/>
<evidence type="ECO:0000256" key="1">
    <source>
        <dbReference type="ARBA" id="ARBA00001947"/>
    </source>
</evidence>
<dbReference type="InterPro" id="IPR024079">
    <property type="entry name" value="MetalloPept_cat_dom_sf"/>
</dbReference>
<dbReference type="InterPro" id="IPR042089">
    <property type="entry name" value="Peptidase_M13_dom_2"/>
</dbReference>
<name>A0A443QJD1_9ACAR</name>
<feature type="domain" description="Peptidase M13 N-terminal" evidence="9">
    <location>
        <begin position="240"/>
        <end position="428"/>
    </location>
</feature>
<feature type="domain" description="Peptidase M13 C-terminal" evidence="8">
    <location>
        <begin position="487"/>
        <end position="696"/>
    </location>
</feature>
<dbReference type="GO" id="GO:0005886">
    <property type="term" value="C:plasma membrane"/>
    <property type="evidence" value="ECO:0007669"/>
    <property type="project" value="TreeGrafter"/>
</dbReference>
<dbReference type="GO" id="GO:0016485">
    <property type="term" value="P:protein processing"/>
    <property type="evidence" value="ECO:0007669"/>
    <property type="project" value="TreeGrafter"/>
</dbReference>
<keyword evidence="3" id="KW-0645">Protease</keyword>
<dbReference type="PANTHER" id="PTHR11733">
    <property type="entry name" value="ZINC METALLOPROTEASE FAMILY M13 NEPRILYSIN-RELATED"/>
    <property type="match status" value="1"/>
</dbReference>
<evidence type="ECO:0000256" key="5">
    <source>
        <dbReference type="ARBA" id="ARBA00022801"/>
    </source>
</evidence>
<dbReference type="InterPro" id="IPR008753">
    <property type="entry name" value="Peptidase_M13_N"/>
</dbReference>
<gene>
    <name evidence="10" type="ORF">B4U79_15441</name>
</gene>
<dbReference type="EMBL" id="NCKU01006835">
    <property type="protein sequence ID" value="RWS03114.1"/>
    <property type="molecule type" value="Genomic_DNA"/>
</dbReference>
<keyword evidence="11" id="KW-1185">Reference proteome</keyword>
<keyword evidence="4" id="KW-0479">Metal-binding</keyword>
<dbReference type="SUPFAM" id="SSF55486">
    <property type="entry name" value="Metalloproteases ('zincins'), catalytic domain"/>
    <property type="match status" value="1"/>
</dbReference>
<dbReference type="PROSITE" id="PS51885">
    <property type="entry name" value="NEPRILYSIN"/>
    <property type="match status" value="1"/>
</dbReference>
<evidence type="ECO:0000313" key="11">
    <source>
        <dbReference type="Proteomes" id="UP000285301"/>
    </source>
</evidence>
<dbReference type="GO" id="GO:0046872">
    <property type="term" value="F:metal ion binding"/>
    <property type="evidence" value="ECO:0007669"/>
    <property type="project" value="UniProtKB-KW"/>
</dbReference>
<evidence type="ECO:0000256" key="3">
    <source>
        <dbReference type="ARBA" id="ARBA00022670"/>
    </source>
</evidence>
<sequence length="697" mass="81314">MFIEISSSRYEQTNGVGALICSEKISASEAISVNGNCNKLEEECLQSFRQKLINELKLKIKSELKNEIIEELRAELRNEALGKLTLHEVIGDDTIDDVFAKNVKIGNVTETEKARDLETCNTKACHTIARYLQMNLNESVDPCDDFYEYACGNWSAQFPNPEGEDSWSVTEYKYRKEFGITELKRTLEHVGGCPMISSKWSNNNKTFENVYVYLDTLLSVQPFFDYTFEEDTEADFYNIEQLAKFSMDSDNFTDPEEYKEMSFNEMNEQFPGIDWFEIFNGIFSFANKNITKNETILVYNRYYFENLGNFLRNSSERVIANYFAWKVIDEFGYETVLEFQEKNGTEIGTEELKMSCYDSTEKMMKTAMNYFFIQNYFDQSSMKELDKFLRELKHALTLKLQKNQWMDLETKLNAQRKLNKMMYYIAAPQEVGREEDLNRIYEETGEISSENYSNAYKNLLKWEKKLRLSQPRKFDFLNEISPPSEVNAFNDLGANKILIATGMLMPPNYYRKGPLSVNFGGIGTTFGHEMVHGFDNEGSLYDERGVKRNWWSRKAKKNFRSKVMCFVRQYSNYREPITGQRIRGRKTVGDDIADNGGLHQAFHAYKMYAAMKHPERDLKLPYKMSKFTRDQLFFISYANTWCGNYSRESLIHALKNDEHSPASARVIIPLRNNKAFAKTFNCPINSPMNPEKKCKLW</sequence>
<protein>
    <submittedName>
        <fullName evidence="10">Neprilysin-2-like protein</fullName>
    </submittedName>
</protein>
<feature type="non-terminal residue" evidence="10">
    <location>
        <position position="697"/>
    </location>
</feature>